<dbReference type="EMBL" id="JARTCD010000003">
    <property type="protein sequence ID" value="KAJ8663132.1"/>
    <property type="molecule type" value="Genomic_DNA"/>
</dbReference>
<feature type="region of interest" description="Disordered" evidence="4">
    <location>
        <begin position="257"/>
        <end position="372"/>
    </location>
</feature>
<dbReference type="Proteomes" id="UP001234581">
    <property type="component" value="Unassembled WGS sequence"/>
</dbReference>
<proteinExistence type="predicted"/>
<evidence type="ECO:0000256" key="4">
    <source>
        <dbReference type="SAM" id="MobiDB-lite"/>
    </source>
</evidence>
<name>A0AAD7Y3K7_9FUNG</name>
<dbReference type="InterPro" id="IPR044834">
    <property type="entry name" value="PATL"/>
</dbReference>
<protein>
    <recommendedName>
        <fullName evidence="5">CRAL-TRIO domain-containing protein</fullName>
    </recommendedName>
</protein>
<dbReference type="GO" id="GO:0008289">
    <property type="term" value="F:lipid binding"/>
    <property type="evidence" value="ECO:0007669"/>
    <property type="project" value="InterPro"/>
</dbReference>
<dbReference type="InterPro" id="IPR001251">
    <property type="entry name" value="CRAL-TRIO_dom"/>
</dbReference>
<comment type="subcellular location">
    <subcellularLocation>
        <location evidence="1">Membrane</location>
    </subcellularLocation>
</comment>
<dbReference type="SMART" id="SM01100">
    <property type="entry name" value="CRAL_TRIO_N"/>
    <property type="match status" value="1"/>
</dbReference>
<dbReference type="PROSITE" id="PS50191">
    <property type="entry name" value="CRAL_TRIO"/>
    <property type="match status" value="1"/>
</dbReference>
<sequence length="372" mass="42026">MTQNKFVNDFTKEETDAVTKLKASLPDILKTAFKSEGEPEPYKLWDIALDKDSTDERLDVLLVKFLRARELDLEAATKMLSDSIAWRREFKADTILDEEFDEAIFGSVGYIHEHDKEGRPVCYNFYGDLDQEKVFGDPEKFIRWRVQLMEKGVKLVDFVNVDSMIQVHDYKGASMFGRTANAKAATKDIIKIMQDNYPEFLATKYFVNVPWWGSKIFKLVRPLLPEATVKKFIVCSNDELIDTLSEKIPVENLPAVYTASSSSESQRATTTTSAAAATPKEEESKVQEEQSKEADTRAADKKEDAEVSTSAKNEAAAEEEKTTSKSANDEEEPTKKEEEPTKKEEEPTKKEEEPISKKAEKQPATASESNDA</sequence>
<accession>A0AAD7Y3K7</accession>
<dbReference type="SMART" id="SM00516">
    <property type="entry name" value="SEC14"/>
    <property type="match status" value="1"/>
</dbReference>
<keyword evidence="7" id="KW-1185">Reference proteome</keyword>
<dbReference type="SUPFAM" id="SSF52087">
    <property type="entry name" value="CRAL/TRIO domain"/>
    <property type="match status" value="1"/>
</dbReference>
<evidence type="ECO:0000256" key="2">
    <source>
        <dbReference type="ARBA" id="ARBA00022448"/>
    </source>
</evidence>
<evidence type="ECO:0000313" key="6">
    <source>
        <dbReference type="EMBL" id="KAJ8663132.1"/>
    </source>
</evidence>
<feature type="domain" description="CRAL-TRIO" evidence="5">
    <location>
        <begin position="92"/>
        <end position="265"/>
    </location>
</feature>
<reference evidence="6 7" key="1">
    <citation type="submission" date="2023-03" db="EMBL/GenBank/DDBJ databases">
        <title>Genome sequence of Lichtheimia ornata CBS 291.66.</title>
        <authorList>
            <person name="Mohabir J.T."/>
            <person name="Shea T.P."/>
            <person name="Kurbessoian T."/>
            <person name="Berby B."/>
            <person name="Fontaine J."/>
            <person name="Livny J."/>
            <person name="Gnirke A."/>
            <person name="Stajich J.E."/>
            <person name="Cuomo C.A."/>
        </authorList>
    </citation>
    <scope>NUCLEOTIDE SEQUENCE [LARGE SCALE GENOMIC DNA]</scope>
    <source>
        <strain evidence="6">CBS 291.66</strain>
    </source>
</reference>
<evidence type="ECO:0000256" key="1">
    <source>
        <dbReference type="ARBA" id="ARBA00004370"/>
    </source>
</evidence>
<feature type="compositionally biased region" description="Basic and acidic residues" evidence="4">
    <location>
        <begin position="279"/>
        <end position="305"/>
    </location>
</feature>
<evidence type="ECO:0000313" key="7">
    <source>
        <dbReference type="Proteomes" id="UP001234581"/>
    </source>
</evidence>
<dbReference type="InterPro" id="IPR011074">
    <property type="entry name" value="CRAL/TRIO_N_dom"/>
</dbReference>
<dbReference type="Pfam" id="PF00650">
    <property type="entry name" value="CRAL_TRIO"/>
    <property type="match status" value="1"/>
</dbReference>
<dbReference type="SUPFAM" id="SSF46938">
    <property type="entry name" value="CRAL/TRIO N-terminal domain"/>
    <property type="match status" value="1"/>
</dbReference>
<evidence type="ECO:0000259" key="5">
    <source>
        <dbReference type="PROSITE" id="PS50191"/>
    </source>
</evidence>
<feature type="compositionally biased region" description="Low complexity" evidence="4">
    <location>
        <begin position="258"/>
        <end position="278"/>
    </location>
</feature>
<dbReference type="Pfam" id="PF03765">
    <property type="entry name" value="CRAL_TRIO_N"/>
    <property type="match status" value="1"/>
</dbReference>
<organism evidence="6 7">
    <name type="scientific">Lichtheimia ornata</name>
    <dbReference type="NCBI Taxonomy" id="688661"/>
    <lineage>
        <taxon>Eukaryota</taxon>
        <taxon>Fungi</taxon>
        <taxon>Fungi incertae sedis</taxon>
        <taxon>Mucoromycota</taxon>
        <taxon>Mucoromycotina</taxon>
        <taxon>Mucoromycetes</taxon>
        <taxon>Mucorales</taxon>
        <taxon>Lichtheimiaceae</taxon>
        <taxon>Lichtheimia</taxon>
    </lineage>
</organism>
<dbReference type="InterPro" id="IPR036273">
    <property type="entry name" value="CRAL/TRIO_N_dom_sf"/>
</dbReference>
<feature type="compositionally biased region" description="Basic and acidic residues" evidence="4">
    <location>
        <begin position="333"/>
        <end position="361"/>
    </location>
</feature>
<dbReference type="Gene3D" id="3.40.525.10">
    <property type="entry name" value="CRAL-TRIO lipid binding domain"/>
    <property type="match status" value="1"/>
</dbReference>
<evidence type="ECO:0000256" key="3">
    <source>
        <dbReference type="ARBA" id="ARBA00023136"/>
    </source>
</evidence>
<dbReference type="AlphaFoldDB" id="A0AAD7Y3K7"/>
<dbReference type="GeneID" id="83208727"/>
<keyword evidence="3" id="KW-0472">Membrane</keyword>
<dbReference type="RefSeq" id="XP_058348044.1">
    <property type="nucleotide sequence ID" value="XM_058481406.1"/>
</dbReference>
<dbReference type="GO" id="GO:0016020">
    <property type="term" value="C:membrane"/>
    <property type="evidence" value="ECO:0007669"/>
    <property type="project" value="UniProtKB-SubCell"/>
</dbReference>
<keyword evidence="2" id="KW-0813">Transport</keyword>
<comment type="caution">
    <text evidence="6">The sequence shown here is derived from an EMBL/GenBank/DDBJ whole genome shotgun (WGS) entry which is preliminary data.</text>
</comment>
<dbReference type="CDD" id="cd00170">
    <property type="entry name" value="SEC14"/>
    <property type="match status" value="1"/>
</dbReference>
<dbReference type="PANTHER" id="PTHR45932:SF17">
    <property type="entry name" value="CELLULAR RETINALDEHYDE-BINDING_TRIPLE FUNCTION DOMAIN-CONTAINING PROTEIN"/>
    <property type="match status" value="1"/>
</dbReference>
<dbReference type="PANTHER" id="PTHR45932">
    <property type="entry name" value="PATELLIN-1"/>
    <property type="match status" value="1"/>
</dbReference>
<gene>
    <name evidence="6" type="ORF">O0I10_001309</name>
</gene>
<dbReference type="InterPro" id="IPR036865">
    <property type="entry name" value="CRAL-TRIO_dom_sf"/>
</dbReference>